<dbReference type="Proteomes" id="UP000199139">
    <property type="component" value="Unassembled WGS sequence"/>
</dbReference>
<reference evidence="3 4" key="1">
    <citation type="submission" date="2016-10" db="EMBL/GenBank/DDBJ databases">
        <authorList>
            <person name="de Groot N.N."/>
        </authorList>
    </citation>
    <scope>NUCLEOTIDE SEQUENCE [LARGE SCALE GENOMIC DNA]</scope>
    <source>
        <strain evidence="3 4">DSM 17074</strain>
    </source>
</reference>
<evidence type="ECO:0000313" key="4">
    <source>
        <dbReference type="Proteomes" id="UP000199139"/>
    </source>
</evidence>
<feature type="transmembrane region" description="Helical" evidence="1">
    <location>
        <begin position="12"/>
        <end position="32"/>
    </location>
</feature>
<dbReference type="EMBL" id="FPAI01000005">
    <property type="protein sequence ID" value="SFS58604.1"/>
    <property type="molecule type" value="Genomic_DNA"/>
</dbReference>
<evidence type="ECO:0000313" key="3">
    <source>
        <dbReference type="EMBL" id="SFS58604.1"/>
    </source>
</evidence>
<organism evidence="3 4">
    <name type="scientific">Halolactibacillus miurensis</name>
    <dbReference type="NCBI Taxonomy" id="306541"/>
    <lineage>
        <taxon>Bacteria</taxon>
        <taxon>Bacillati</taxon>
        <taxon>Bacillota</taxon>
        <taxon>Bacilli</taxon>
        <taxon>Bacillales</taxon>
        <taxon>Bacillaceae</taxon>
        <taxon>Halolactibacillus</taxon>
    </lineage>
</organism>
<keyword evidence="1" id="KW-1133">Transmembrane helix</keyword>
<keyword evidence="5" id="KW-1185">Reference proteome</keyword>
<evidence type="ECO:0000313" key="2">
    <source>
        <dbReference type="EMBL" id="GEM03657.1"/>
    </source>
</evidence>
<dbReference type="RefSeq" id="WP_062321537.1">
    <property type="nucleotide sequence ID" value="NZ_BJWJ01000004.1"/>
</dbReference>
<sequence>MSKTSGMKVVQQLMLGFYLLGLIAFLIVGDLSTTMNKVILGLFVVLIVRESMRYYMHYIKPNKIVNEETASDEASSTDKK</sequence>
<keyword evidence="1" id="KW-0812">Transmembrane</keyword>
<protein>
    <submittedName>
        <fullName evidence="3">Uncharacterized protein</fullName>
    </submittedName>
</protein>
<dbReference type="Proteomes" id="UP000321773">
    <property type="component" value="Unassembled WGS sequence"/>
</dbReference>
<gene>
    <name evidence="2" type="ORF">HMI01_06450</name>
    <name evidence="3" type="ORF">SAMN05421668_10530</name>
</gene>
<accession>A0A1I6R1T2</accession>
<dbReference type="EMBL" id="BJWJ01000004">
    <property type="protein sequence ID" value="GEM03657.1"/>
    <property type="molecule type" value="Genomic_DNA"/>
</dbReference>
<dbReference type="STRING" id="306541.SAMN05421668_10530"/>
<keyword evidence="1" id="KW-0472">Membrane</keyword>
<dbReference type="AlphaFoldDB" id="A0A1I6R1T2"/>
<name>A0A1I6R1T2_9BACI</name>
<reference evidence="2 5" key="2">
    <citation type="submission" date="2019-07" db="EMBL/GenBank/DDBJ databases">
        <title>Whole genome shotgun sequence of Halolactibacillus miurensis NBRC 100873.</title>
        <authorList>
            <person name="Hosoyama A."/>
            <person name="Uohara A."/>
            <person name="Ohji S."/>
            <person name="Ichikawa N."/>
        </authorList>
    </citation>
    <scope>NUCLEOTIDE SEQUENCE [LARGE SCALE GENOMIC DNA]</scope>
    <source>
        <strain evidence="2 5">NBRC 100873</strain>
    </source>
</reference>
<evidence type="ECO:0000313" key="5">
    <source>
        <dbReference type="Proteomes" id="UP000321773"/>
    </source>
</evidence>
<proteinExistence type="predicted"/>
<evidence type="ECO:0000256" key="1">
    <source>
        <dbReference type="SAM" id="Phobius"/>
    </source>
</evidence>
<dbReference type="OrthoDB" id="2973381at2"/>